<dbReference type="EMBL" id="VTPC01090045">
    <property type="protein sequence ID" value="KAF2884948.1"/>
    <property type="molecule type" value="Genomic_DNA"/>
</dbReference>
<dbReference type="OrthoDB" id="6739961at2759"/>
<reference evidence="1" key="1">
    <citation type="submission" date="2019-08" db="EMBL/GenBank/DDBJ databases">
        <title>The genome of the North American firefly Photinus pyralis.</title>
        <authorList>
            <consortium name="Photinus pyralis genome working group"/>
            <person name="Fallon T.R."/>
            <person name="Sander Lower S.E."/>
            <person name="Weng J.-K."/>
        </authorList>
    </citation>
    <scope>NUCLEOTIDE SEQUENCE</scope>
    <source>
        <strain evidence="1">TRF0915ILg1</strain>
        <tissue evidence="1">Whole body</tissue>
    </source>
</reference>
<protein>
    <submittedName>
        <fullName evidence="1">Uncharacterized protein</fullName>
    </submittedName>
</protein>
<evidence type="ECO:0000313" key="2">
    <source>
        <dbReference type="Proteomes" id="UP000801492"/>
    </source>
</evidence>
<accession>A0A8K0CCU8</accession>
<dbReference type="Proteomes" id="UP000801492">
    <property type="component" value="Unassembled WGS sequence"/>
</dbReference>
<name>A0A8K0CCU8_IGNLU</name>
<proteinExistence type="predicted"/>
<dbReference type="AlphaFoldDB" id="A0A8K0CCU8"/>
<gene>
    <name evidence="1" type="ORF">ILUMI_21225</name>
</gene>
<comment type="caution">
    <text evidence="1">The sequence shown here is derived from an EMBL/GenBank/DDBJ whole genome shotgun (WGS) entry which is preliminary data.</text>
</comment>
<evidence type="ECO:0000313" key="1">
    <source>
        <dbReference type="EMBL" id="KAF2884948.1"/>
    </source>
</evidence>
<organism evidence="1 2">
    <name type="scientific">Ignelater luminosus</name>
    <name type="common">Cucubano</name>
    <name type="synonym">Pyrophorus luminosus</name>
    <dbReference type="NCBI Taxonomy" id="2038154"/>
    <lineage>
        <taxon>Eukaryota</taxon>
        <taxon>Metazoa</taxon>
        <taxon>Ecdysozoa</taxon>
        <taxon>Arthropoda</taxon>
        <taxon>Hexapoda</taxon>
        <taxon>Insecta</taxon>
        <taxon>Pterygota</taxon>
        <taxon>Neoptera</taxon>
        <taxon>Endopterygota</taxon>
        <taxon>Coleoptera</taxon>
        <taxon>Polyphaga</taxon>
        <taxon>Elateriformia</taxon>
        <taxon>Elateroidea</taxon>
        <taxon>Elateridae</taxon>
        <taxon>Agrypninae</taxon>
        <taxon>Pyrophorini</taxon>
        <taxon>Ignelater</taxon>
    </lineage>
</organism>
<keyword evidence="2" id="KW-1185">Reference proteome</keyword>
<sequence length="69" mass="7842">MPCDSKNLTRDECVQAVVLMEEEWKIQGAGSHLSRPGASKNRATTLVQDRFLRLSALRQRFVTLRSLLI</sequence>